<name>A0A518B0F6_9BACT</name>
<dbReference type="EMBL" id="CP036279">
    <property type="protein sequence ID" value="QDU60434.1"/>
    <property type="molecule type" value="Genomic_DNA"/>
</dbReference>
<protein>
    <submittedName>
        <fullName evidence="1">Uncharacterized protein</fullName>
    </submittedName>
</protein>
<organism evidence="1 2">
    <name type="scientific">Kolteria novifilia</name>
    <dbReference type="NCBI Taxonomy" id="2527975"/>
    <lineage>
        <taxon>Bacteria</taxon>
        <taxon>Pseudomonadati</taxon>
        <taxon>Planctomycetota</taxon>
        <taxon>Planctomycetia</taxon>
        <taxon>Kolteriales</taxon>
        <taxon>Kolteriaceae</taxon>
        <taxon>Kolteria</taxon>
    </lineage>
</organism>
<keyword evidence="2" id="KW-1185">Reference proteome</keyword>
<evidence type="ECO:0000313" key="2">
    <source>
        <dbReference type="Proteomes" id="UP000317093"/>
    </source>
</evidence>
<evidence type="ECO:0000313" key="1">
    <source>
        <dbReference type="EMBL" id="QDU60434.1"/>
    </source>
</evidence>
<dbReference type="AlphaFoldDB" id="A0A518B0F6"/>
<dbReference type="Proteomes" id="UP000317093">
    <property type="component" value="Chromosome"/>
</dbReference>
<gene>
    <name evidence="1" type="ORF">Pan216_12730</name>
</gene>
<accession>A0A518B0F6</accession>
<dbReference type="KEGG" id="knv:Pan216_12730"/>
<reference evidence="1 2" key="1">
    <citation type="submission" date="2019-02" db="EMBL/GenBank/DDBJ databases">
        <title>Deep-cultivation of Planctomycetes and their phenomic and genomic characterization uncovers novel biology.</title>
        <authorList>
            <person name="Wiegand S."/>
            <person name="Jogler M."/>
            <person name="Boedeker C."/>
            <person name="Pinto D."/>
            <person name="Vollmers J."/>
            <person name="Rivas-Marin E."/>
            <person name="Kohn T."/>
            <person name="Peeters S.H."/>
            <person name="Heuer A."/>
            <person name="Rast P."/>
            <person name="Oberbeckmann S."/>
            <person name="Bunk B."/>
            <person name="Jeske O."/>
            <person name="Meyerdierks A."/>
            <person name="Storesund J.E."/>
            <person name="Kallscheuer N."/>
            <person name="Luecker S."/>
            <person name="Lage O.M."/>
            <person name="Pohl T."/>
            <person name="Merkel B.J."/>
            <person name="Hornburger P."/>
            <person name="Mueller R.-W."/>
            <person name="Bruemmer F."/>
            <person name="Labrenz M."/>
            <person name="Spormann A.M."/>
            <person name="Op den Camp H."/>
            <person name="Overmann J."/>
            <person name="Amann R."/>
            <person name="Jetten M.S.M."/>
            <person name="Mascher T."/>
            <person name="Medema M.H."/>
            <person name="Devos D.P."/>
            <person name="Kaster A.-K."/>
            <person name="Ovreas L."/>
            <person name="Rohde M."/>
            <person name="Galperin M.Y."/>
            <person name="Jogler C."/>
        </authorList>
    </citation>
    <scope>NUCLEOTIDE SEQUENCE [LARGE SCALE GENOMIC DNA]</scope>
    <source>
        <strain evidence="1 2">Pan216</strain>
    </source>
</reference>
<dbReference type="RefSeq" id="WP_145256248.1">
    <property type="nucleotide sequence ID" value="NZ_CP036279.1"/>
</dbReference>
<sequence>MPTTATMPKGEKSEAKTVAATDAAIAKFHEDNARFEQGEREWKESAERHYLEFLKRSDNPMPKDAELLTQIIRDLELSPEKVKDDEKIVKRVFDLQELHAKREEARDVLYAKRNALADLKRRHKEELLEARMAVGRAETHHSECDSAARELLLLAGRRPSFFDKTNEPPTLRTS</sequence>
<proteinExistence type="predicted"/>